<dbReference type="PROSITE" id="PS50262">
    <property type="entry name" value="G_PROTEIN_RECEP_F1_2"/>
    <property type="match status" value="1"/>
</dbReference>
<evidence type="ECO:0000256" key="1">
    <source>
        <dbReference type="ARBA" id="ARBA00004370"/>
    </source>
</evidence>
<dbReference type="InterPro" id="IPR017452">
    <property type="entry name" value="GPCR_Rhodpsn_7TM"/>
</dbReference>
<dbReference type="PANTHER" id="PTHR26451:SF866">
    <property type="entry name" value="ODORANT RECEPTOR-RELATED"/>
    <property type="match status" value="1"/>
</dbReference>
<comment type="caution">
    <text evidence="7">The sequence shown here is derived from an EMBL/GenBank/DDBJ whole genome shotgun (WGS) entry which is preliminary data.</text>
</comment>
<dbReference type="SUPFAM" id="SSF81321">
    <property type="entry name" value="Family A G protein-coupled receptor-like"/>
    <property type="match status" value="1"/>
</dbReference>
<proteinExistence type="predicted"/>
<evidence type="ECO:0000256" key="2">
    <source>
        <dbReference type="ARBA" id="ARBA00022692"/>
    </source>
</evidence>
<keyword evidence="3 5" id="KW-1133">Transmembrane helix</keyword>
<feature type="transmembrane region" description="Helical" evidence="5">
    <location>
        <begin position="195"/>
        <end position="215"/>
    </location>
</feature>
<keyword evidence="4 5" id="KW-0472">Membrane</keyword>
<feature type="transmembrane region" description="Helical" evidence="5">
    <location>
        <begin position="23"/>
        <end position="48"/>
    </location>
</feature>
<dbReference type="GO" id="GO:0016020">
    <property type="term" value="C:membrane"/>
    <property type="evidence" value="ECO:0007669"/>
    <property type="project" value="UniProtKB-SubCell"/>
</dbReference>
<dbReference type="PANTHER" id="PTHR26451">
    <property type="entry name" value="G_PROTEIN_RECEP_F1_2 DOMAIN-CONTAINING PROTEIN"/>
    <property type="match status" value="1"/>
</dbReference>
<evidence type="ECO:0000259" key="6">
    <source>
        <dbReference type="PROSITE" id="PS50262"/>
    </source>
</evidence>
<evidence type="ECO:0000313" key="8">
    <source>
        <dbReference type="Proteomes" id="UP000693946"/>
    </source>
</evidence>
<feature type="transmembrane region" description="Helical" evidence="5">
    <location>
        <begin position="274"/>
        <end position="294"/>
    </location>
</feature>
<keyword evidence="7" id="KW-0675">Receptor</keyword>
<feature type="domain" description="G-protein coupled receptors family 1 profile" evidence="6">
    <location>
        <begin position="40"/>
        <end position="292"/>
    </location>
</feature>
<dbReference type="FunFam" id="1.20.1070.10:FF:000096">
    <property type="entry name" value="Odorant receptor 131-2"/>
    <property type="match status" value="1"/>
</dbReference>
<evidence type="ECO:0000313" key="7">
    <source>
        <dbReference type="EMBL" id="KAG7516620.1"/>
    </source>
</evidence>
<name>A0AAV6SHT0_SOLSE</name>
<feature type="transmembrane region" description="Helical" evidence="5">
    <location>
        <begin position="139"/>
        <end position="162"/>
    </location>
</feature>
<dbReference type="InterPro" id="IPR000276">
    <property type="entry name" value="GPCR_Rhodpsn"/>
</dbReference>
<reference evidence="7 8" key="1">
    <citation type="journal article" date="2021" name="Sci. Rep.">
        <title>Chromosome anchoring in Senegalese sole (Solea senegalensis) reveals sex-associated markers and genome rearrangements in flatfish.</title>
        <authorList>
            <person name="Guerrero-Cozar I."/>
            <person name="Gomez-Garrido J."/>
            <person name="Berbel C."/>
            <person name="Martinez-Blanch J.F."/>
            <person name="Alioto T."/>
            <person name="Claros M.G."/>
            <person name="Gagnaire P.A."/>
            <person name="Manchado M."/>
        </authorList>
    </citation>
    <scope>NUCLEOTIDE SEQUENCE [LARGE SCALE GENOMIC DNA]</scope>
    <source>
        <strain evidence="7">Sse05_10M</strain>
    </source>
</reference>
<evidence type="ECO:0000256" key="3">
    <source>
        <dbReference type="ARBA" id="ARBA00022989"/>
    </source>
</evidence>
<dbReference type="GO" id="GO:0005549">
    <property type="term" value="F:odorant binding"/>
    <property type="evidence" value="ECO:0007669"/>
    <property type="project" value="TreeGrafter"/>
</dbReference>
<dbReference type="Pfam" id="PF00001">
    <property type="entry name" value="7tm_1"/>
    <property type="match status" value="1"/>
</dbReference>
<dbReference type="InterPro" id="IPR052921">
    <property type="entry name" value="GPCR1_Superfamily_Member"/>
</dbReference>
<dbReference type="GO" id="GO:0004930">
    <property type="term" value="F:G protein-coupled receptor activity"/>
    <property type="evidence" value="ECO:0007669"/>
    <property type="project" value="InterPro"/>
</dbReference>
<comment type="subcellular location">
    <subcellularLocation>
        <location evidence="1">Membrane</location>
    </subcellularLocation>
</comment>
<keyword evidence="2 5" id="KW-0812">Transmembrane</keyword>
<dbReference type="GO" id="GO:0004984">
    <property type="term" value="F:olfactory receptor activity"/>
    <property type="evidence" value="ECO:0007669"/>
    <property type="project" value="TreeGrafter"/>
</dbReference>
<protein>
    <submittedName>
        <fullName evidence="7">Olfactory receptor 7A17</fullName>
    </submittedName>
</protein>
<feature type="transmembrane region" description="Helical" evidence="5">
    <location>
        <begin position="60"/>
        <end position="84"/>
    </location>
</feature>
<sequence>MTFTNQSHVNVTAGLQYQSFQEILILNIASTVPCCVFLFINGTMLYTLRSKAVFCDTSRYVLLYNLLLGDTLLLVQSQLLYLLSTLRVTMTYAACSAALMATSLFNGISPLTLVVMSLERYVAVCHPLKHATIITIRNTALAIIGIWALSSLNILTRVLLLLKFGFVDVAFLYTKDFCGRENIFLNPESNLYATGYMWFLFVLTTVAIVFSYIGVTIAARTASSTDKASARKARKTLLLHLVQLGLGLLATIHNPILYSISTSLGRVMILRMQVLLYLCVIILPRCLSALIYGLRDQTIRPVLVRHLRCHCRP</sequence>
<dbReference type="EMBL" id="JAGKHQ010000005">
    <property type="protein sequence ID" value="KAG7516620.1"/>
    <property type="molecule type" value="Genomic_DNA"/>
</dbReference>
<feature type="transmembrane region" description="Helical" evidence="5">
    <location>
        <begin position="90"/>
        <end position="118"/>
    </location>
</feature>
<dbReference type="AlphaFoldDB" id="A0AAV6SHT0"/>
<accession>A0AAV6SHT0</accession>
<feature type="transmembrane region" description="Helical" evidence="5">
    <location>
        <begin position="236"/>
        <end position="254"/>
    </location>
</feature>
<gene>
    <name evidence="7" type="ORF">JOB18_036539</name>
</gene>
<dbReference type="Proteomes" id="UP000693946">
    <property type="component" value="Linkage Group LG13"/>
</dbReference>
<dbReference type="CDD" id="cd00637">
    <property type="entry name" value="7tm_classA_rhodopsin-like"/>
    <property type="match status" value="1"/>
</dbReference>
<keyword evidence="8" id="KW-1185">Reference proteome</keyword>
<evidence type="ECO:0000256" key="4">
    <source>
        <dbReference type="ARBA" id="ARBA00023136"/>
    </source>
</evidence>
<evidence type="ECO:0000256" key="5">
    <source>
        <dbReference type="SAM" id="Phobius"/>
    </source>
</evidence>
<organism evidence="7 8">
    <name type="scientific">Solea senegalensis</name>
    <name type="common">Senegalese sole</name>
    <dbReference type="NCBI Taxonomy" id="28829"/>
    <lineage>
        <taxon>Eukaryota</taxon>
        <taxon>Metazoa</taxon>
        <taxon>Chordata</taxon>
        <taxon>Craniata</taxon>
        <taxon>Vertebrata</taxon>
        <taxon>Euteleostomi</taxon>
        <taxon>Actinopterygii</taxon>
        <taxon>Neopterygii</taxon>
        <taxon>Teleostei</taxon>
        <taxon>Neoteleostei</taxon>
        <taxon>Acanthomorphata</taxon>
        <taxon>Carangaria</taxon>
        <taxon>Pleuronectiformes</taxon>
        <taxon>Pleuronectoidei</taxon>
        <taxon>Soleidae</taxon>
        <taxon>Solea</taxon>
    </lineage>
</organism>